<evidence type="ECO:0000259" key="11">
    <source>
        <dbReference type="PROSITE" id="PS51007"/>
    </source>
</evidence>
<evidence type="ECO:0000313" key="12">
    <source>
        <dbReference type="EMBL" id="ODB96781.1"/>
    </source>
</evidence>
<dbReference type="GO" id="GO:0005506">
    <property type="term" value="F:iron ion binding"/>
    <property type="evidence" value="ECO:0007669"/>
    <property type="project" value="InterPro"/>
</dbReference>
<reference evidence="12 13" key="1">
    <citation type="submission" date="2016-03" db="EMBL/GenBank/DDBJ databases">
        <title>Chemosynthetic sulphur-oxidizing symbionts of marine invertebrate animals are capable of nitrogen fixation.</title>
        <authorList>
            <person name="Petersen J.M."/>
            <person name="Kemper A."/>
            <person name="Gruber-Vodicka H."/>
            <person name="Cardini U."/>
            <person name="Geest Mvander."/>
            <person name="Kleiner M."/>
            <person name="Bulgheresi S."/>
            <person name="Fussmann M."/>
            <person name="Herbold C."/>
            <person name="Seah B.K.B."/>
            <person name="Antony C.Paul."/>
            <person name="Liu D."/>
            <person name="Belitz A."/>
            <person name="Weber M."/>
        </authorList>
    </citation>
    <scope>NUCLEOTIDE SEQUENCE [LARGE SCALE GENOMIC DNA]</scope>
    <source>
        <strain evidence="12">G_D</strain>
    </source>
</reference>
<evidence type="ECO:0000256" key="8">
    <source>
        <dbReference type="PIRSR" id="PIRSR602324-1"/>
    </source>
</evidence>
<evidence type="ECO:0000256" key="2">
    <source>
        <dbReference type="ARBA" id="ARBA00022448"/>
    </source>
</evidence>
<dbReference type="InterPro" id="IPR002324">
    <property type="entry name" value="Cyt_c_ID"/>
</dbReference>
<dbReference type="InterPro" id="IPR009056">
    <property type="entry name" value="Cyt_c-like_dom"/>
</dbReference>
<feature type="binding site" description="covalent" evidence="8">
    <location>
        <position position="35"/>
    </location>
    <ligand>
        <name>heme c</name>
        <dbReference type="ChEBI" id="CHEBI:61717"/>
    </ligand>
</feature>
<feature type="region of interest" description="Disordered" evidence="9">
    <location>
        <begin position="66"/>
        <end position="85"/>
    </location>
</feature>
<dbReference type="SUPFAM" id="SSF46626">
    <property type="entry name" value="Cytochrome c"/>
    <property type="match status" value="1"/>
</dbReference>
<sequence>MGKFASALMLAALISAPSAQANEALAMQSGCLGCHKTDVKLVGPAFKDIAAKYAGDAAEVDRLTSKVKSGSKPGEPLVWGGAMMPPSPASEENIKGVIEWIMTLK</sequence>
<keyword evidence="13" id="KW-1185">Reference proteome</keyword>
<keyword evidence="4 8" id="KW-0479">Metal-binding</keyword>
<accession>A0A1E2UQ27</accession>
<dbReference type="AlphaFoldDB" id="A0A1E2UQ27"/>
<gene>
    <name evidence="12" type="ORF">A3196_08440</name>
</gene>
<evidence type="ECO:0000256" key="7">
    <source>
        <dbReference type="ARBA" id="ARBA00031244"/>
    </source>
</evidence>
<keyword evidence="10" id="KW-0732">Signal</keyword>
<dbReference type="EMBL" id="LVJZ01000003">
    <property type="protein sequence ID" value="ODB96781.1"/>
    <property type="molecule type" value="Genomic_DNA"/>
</dbReference>
<keyword evidence="6 8" id="KW-0408">Iron</keyword>
<feature type="binding site" description="covalent" evidence="8">
    <location>
        <position position="84"/>
    </location>
    <ligand>
        <name>heme c</name>
        <dbReference type="ChEBI" id="CHEBI:61717"/>
    </ligand>
</feature>
<comment type="PTM">
    <text evidence="8">Binds 1 heme c group covalently per subunit.</text>
</comment>
<dbReference type="STRING" id="1818881.A3196_08440"/>
<proteinExistence type="predicted"/>
<dbReference type="PRINTS" id="PR00606">
    <property type="entry name" value="CYTCHROMECID"/>
</dbReference>
<organism evidence="12 13">
    <name type="scientific">Candidatus Thiodiazotropha endoloripes</name>
    <dbReference type="NCBI Taxonomy" id="1818881"/>
    <lineage>
        <taxon>Bacteria</taxon>
        <taxon>Pseudomonadati</taxon>
        <taxon>Pseudomonadota</taxon>
        <taxon>Gammaproteobacteria</taxon>
        <taxon>Chromatiales</taxon>
        <taxon>Sedimenticolaceae</taxon>
        <taxon>Candidatus Thiodiazotropha</taxon>
    </lineage>
</organism>
<evidence type="ECO:0000256" key="5">
    <source>
        <dbReference type="ARBA" id="ARBA00022982"/>
    </source>
</evidence>
<dbReference type="InterPro" id="IPR036909">
    <property type="entry name" value="Cyt_c-like_dom_sf"/>
</dbReference>
<evidence type="ECO:0000256" key="3">
    <source>
        <dbReference type="ARBA" id="ARBA00022617"/>
    </source>
</evidence>
<dbReference type="RefSeq" id="WP_069004508.1">
    <property type="nucleotide sequence ID" value="NZ_LVJW01000003.1"/>
</dbReference>
<dbReference type="GO" id="GO:0009055">
    <property type="term" value="F:electron transfer activity"/>
    <property type="evidence" value="ECO:0007669"/>
    <property type="project" value="InterPro"/>
</dbReference>
<keyword evidence="5" id="KW-0249">Electron transport</keyword>
<dbReference type="OrthoDB" id="9814063at2"/>
<evidence type="ECO:0000256" key="9">
    <source>
        <dbReference type="SAM" id="MobiDB-lite"/>
    </source>
</evidence>
<evidence type="ECO:0000256" key="1">
    <source>
        <dbReference type="ARBA" id="ARBA00021020"/>
    </source>
</evidence>
<dbReference type="Gene3D" id="1.10.760.10">
    <property type="entry name" value="Cytochrome c-like domain"/>
    <property type="match status" value="1"/>
</dbReference>
<evidence type="ECO:0000256" key="6">
    <source>
        <dbReference type="ARBA" id="ARBA00023004"/>
    </source>
</evidence>
<dbReference type="PROSITE" id="PS51007">
    <property type="entry name" value="CYTC"/>
    <property type="match status" value="1"/>
</dbReference>
<feature type="binding site" description="covalent" evidence="8">
    <location>
        <position position="31"/>
    </location>
    <ligand>
        <name>heme c</name>
        <dbReference type="ChEBI" id="CHEBI:61717"/>
    </ligand>
</feature>
<comment type="caution">
    <text evidence="12">The sequence shown here is derived from an EMBL/GenBank/DDBJ whole genome shotgun (WGS) entry which is preliminary data.</text>
</comment>
<dbReference type="Proteomes" id="UP000094849">
    <property type="component" value="Unassembled WGS sequence"/>
</dbReference>
<keyword evidence="3 8" id="KW-0349">Heme</keyword>
<feature type="chain" id="PRO_5009119097" description="Cytochrome c-551" evidence="10">
    <location>
        <begin position="22"/>
        <end position="105"/>
    </location>
</feature>
<evidence type="ECO:0000256" key="4">
    <source>
        <dbReference type="ARBA" id="ARBA00022723"/>
    </source>
</evidence>
<feature type="signal peptide" evidence="10">
    <location>
        <begin position="1"/>
        <end position="21"/>
    </location>
</feature>
<dbReference type="Pfam" id="PF00034">
    <property type="entry name" value="Cytochrom_C"/>
    <property type="match status" value="1"/>
</dbReference>
<protein>
    <recommendedName>
        <fullName evidence="1">Cytochrome c-551</fullName>
    </recommendedName>
    <alternativeName>
        <fullName evidence="7">Cytochrome c551</fullName>
    </alternativeName>
</protein>
<keyword evidence="2" id="KW-0813">Transport</keyword>
<evidence type="ECO:0000313" key="13">
    <source>
        <dbReference type="Proteomes" id="UP000094849"/>
    </source>
</evidence>
<dbReference type="GO" id="GO:0020037">
    <property type="term" value="F:heme binding"/>
    <property type="evidence" value="ECO:0007669"/>
    <property type="project" value="InterPro"/>
</dbReference>
<feature type="domain" description="Cytochrome c" evidence="11">
    <location>
        <begin position="17"/>
        <end position="105"/>
    </location>
</feature>
<evidence type="ECO:0000256" key="10">
    <source>
        <dbReference type="SAM" id="SignalP"/>
    </source>
</evidence>
<name>A0A1E2UQ27_9GAMM</name>